<keyword evidence="5" id="KW-0560">Oxidoreductase</keyword>
<dbReference type="GO" id="GO:0050660">
    <property type="term" value="F:flavin adenine dinucleotide binding"/>
    <property type="evidence" value="ECO:0007669"/>
    <property type="project" value="InterPro"/>
</dbReference>
<dbReference type="RefSeq" id="WP_117328535.1">
    <property type="nucleotide sequence ID" value="NZ_QVTE01000070.1"/>
</dbReference>
<comment type="cofactor">
    <cofactor evidence="1">
        <name>FAD</name>
        <dbReference type="ChEBI" id="CHEBI:57692"/>
    </cofactor>
</comment>
<evidence type="ECO:0000256" key="3">
    <source>
        <dbReference type="ARBA" id="ARBA00022630"/>
    </source>
</evidence>
<dbReference type="Proteomes" id="UP000264541">
    <property type="component" value="Unassembled WGS sequence"/>
</dbReference>
<keyword evidence="3" id="KW-0285">Flavoprotein</keyword>
<dbReference type="EMBL" id="QVTE01000070">
    <property type="protein sequence ID" value="RFU62813.1"/>
    <property type="molecule type" value="Genomic_DNA"/>
</dbReference>
<evidence type="ECO:0000259" key="6">
    <source>
        <dbReference type="Pfam" id="PF00441"/>
    </source>
</evidence>
<dbReference type="InterPro" id="IPR037069">
    <property type="entry name" value="AcylCoA_DH/ox_N_sf"/>
</dbReference>
<dbReference type="InterPro" id="IPR009100">
    <property type="entry name" value="AcylCoA_DH/oxidase_NM_dom_sf"/>
</dbReference>
<dbReference type="PANTHER" id="PTHR43884">
    <property type="entry name" value="ACYL-COA DEHYDROGENASE"/>
    <property type="match status" value="1"/>
</dbReference>
<protein>
    <submittedName>
        <fullName evidence="8">Acyl-CoA dehydrogenase</fullName>
    </submittedName>
</protein>
<comment type="caution">
    <text evidence="8">The sequence shown here is derived from an EMBL/GenBank/DDBJ whole genome shotgun (WGS) entry which is preliminary data.</text>
</comment>
<keyword evidence="4" id="KW-0274">FAD</keyword>
<proteinExistence type="inferred from homology"/>
<name>A0A372LAL7_9BACI</name>
<dbReference type="SUPFAM" id="SSF56645">
    <property type="entry name" value="Acyl-CoA dehydrogenase NM domain-like"/>
    <property type="match status" value="1"/>
</dbReference>
<gene>
    <name evidence="8" type="ORF">D0469_20290</name>
</gene>
<evidence type="ECO:0000256" key="2">
    <source>
        <dbReference type="ARBA" id="ARBA00009347"/>
    </source>
</evidence>
<evidence type="ECO:0000259" key="7">
    <source>
        <dbReference type="Pfam" id="PF02771"/>
    </source>
</evidence>
<dbReference type="Pfam" id="PF00441">
    <property type="entry name" value="Acyl-CoA_dh_1"/>
    <property type="match status" value="1"/>
</dbReference>
<dbReference type="InterPro" id="IPR013786">
    <property type="entry name" value="AcylCoA_DH/ox_N"/>
</dbReference>
<evidence type="ECO:0000313" key="9">
    <source>
        <dbReference type="Proteomes" id="UP000264541"/>
    </source>
</evidence>
<evidence type="ECO:0000313" key="8">
    <source>
        <dbReference type="EMBL" id="RFU62813.1"/>
    </source>
</evidence>
<dbReference type="InterPro" id="IPR009075">
    <property type="entry name" value="AcylCo_DH/oxidase_C"/>
</dbReference>
<dbReference type="Gene3D" id="1.10.540.10">
    <property type="entry name" value="Acyl-CoA dehydrogenase/oxidase, N-terminal domain"/>
    <property type="match status" value="1"/>
</dbReference>
<keyword evidence="9" id="KW-1185">Reference proteome</keyword>
<evidence type="ECO:0000256" key="5">
    <source>
        <dbReference type="ARBA" id="ARBA00023002"/>
    </source>
</evidence>
<evidence type="ECO:0000256" key="1">
    <source>
        <dbReference type="ARBA" id="ARBA00001974"/>
    </source>
</evidence>
<feature type="domain" description="Acyl-CoA dehydrogenase/oxidase N-terminal" evidence="7">
    <location>
        <begin position="5"/>
        <end position="80"/>
    </location>
</feature>
<dbReference type="Gene3D" id="1.20.140.10">
    <property type="entry name" value="Butyryl-CoA Dehydrogenase, subunit A, domain 3"/>
    <property type="match status" value="1"/>
</dbReference>
<accession>A0A372LAL7</accession>
<evidence type="ECO:0000256" key="4">
    <source>
        <dbReference type="ARBA" id="ARBA00022827"/>
    </source>
</evidence>
<dbReference type="InterPro" id="IPR036250">
    <property type="entry name" value="AcylCo_DH-like_C"/>
</dbReference>
<feature type="domain" description="Acyl-CoA dehydrogenase/oxidase C-terminal" evidence="6">
    <location>
        <begin position="210"/>
        <end position="317"/>
    </location>
</feature>
<organism evidence="8 9">
    <name type="scientific">Peribacillus saganii</name>
    <dbReference type="NCBI Taxonomy" id="2303992"/>
    <lineage>
        <taxon>Bacteria</taxon>
        <taxon>Bacillati</taxon>
        <taxon>Bacillota</taxon>
        <taxon>Bacilli</taxon>
        <taxon>Bacillales</taxon>
        <taxon>Bacillaceae</taxon>
        <taxon>Peribacillus</taxon>
    </lineage>
</organism>
<dbReference type="PANTHER" id="PTHR43884:SF20">
    <property type="entry name" value="ACYL-COA DEHYDROGENASE FADE28"/>
    <property type="match status" value="1"/>
</dbReference>
<dbReference type="SUPFAM" id="SSF47203">
    <property type="entry name" value="Acyl-CoA dehydrogenase C-terminal domain-like"/>
    <property type="match status" value="1"/>
</dbReference>
<dbReference type="AlphaFoldDB" id="A0A372LAL7"/>
<dbReference type="OrthoDB" id="2450120at2"/>
<reference evidence="8 9" key="1">
    <citation type="submission" date="2018-08" db="EMBL/GenBank/DDBJ databases">
        <title>Bacillus chawlae sp. nov., Bacillus glennii sp. nov., and Bacillus saganii sp. nov. Isolated from the Vehicle Assembly Building at Kennedy Space Center where the Viking Spacecraft were Assembled.</title>
        <authorList>
            <person name="Seuylemezian A."/>
            <person name="Vaishampayan P."/>
        </authorList>
    </citation>
    <scope>NUCLEOTIDE SEQUENCE [LARGE SCALE GENOMIC DNA]</scope>
    <source>
        <strain evidence="8 9">V47-23a</strain>
    </source>
</reference>
<dbReference type="GO" id="GO:0003995">
    <property type="term" value="F:acyl-CoA dehydrogenase activity"/>
    <property type="evidence" value="ECO:0007669"/>
    <property type="project" value="TreeGrafter"/>
</dbReference>
<dbReference type="Pfam" id="PF02771">
    <property type="entry name" value="Acyl-CoA_dh_N"/>
    <property type="match status" value="1"/>
</dbReference>
<comment type="similarity">
    <text evidence="2">Belongs to the acyl-CoA dehydrogenase family.</text>
</comment>
<sequence length="360" mass="39577">MSEIRSMLADTINKVMKDQCTKELIAKAEKGVFPISLWKTLEELGVMGIGIDEENGGAGGDLGDLMALLKIAGYYAAPIPLAEHILSNWLLSSCGLPIDSEICTLGPVNQANEIHFTEISGGWIVSGKASYVPWGRDAKSITVFGKSDENHLMAAKIQLDLCSINPHENLAGEPRDEVIMNNIHLKKESAAYLEADKLNELYITGLLSRVMLMTGALEKTLDLTVAYSKERTQFGRPISKFQAIQQQLAIIAGEITAAMVIADFVMSNIDDKLNFEEAAMAKIQLGDAAGLVSRIAHQVHAAMGFTDEHPLHLSTRRLWSWRDEFGTESELAKKLGEYILVNCSSNLWEFATHSKSTIRQ</sequence>